<keyword evidence="2" id="KW-0378">Hydrolase</keyword>
<dbReference type="EMBL" id="UINC01039820">
    <property type="protein sequence ID" value="SVB38855.1"/>
    <property type="molecule type" value="Genomic_DNA"/>
</dbReference>
<evidence type="ECO:0000313" key="4">
    <source>
        <dbReference type="EMBL" id="SVB38855.1"/>
    </source>
</evidence>
<dbReference type="PROSITE" id="PS51462">
    <property type="entry name" value="NUDIX"/>
    <property type="match status" value="1"/>
</dbReference>
<name>A0A382DKW1_9ZZZZ</name>
<reference evidence="4" key="1">
    <citation type="submission" date="2018-05" db="EMBL/GenBank/DDBJ databases">
        <authorList>
            <person name="Lanie J.A."/>
            <person name="Ng W.-L."/>
            <person name="Kazmierczak K.M."/>
            <person name="Andrzejewski T.M."/>
            <person name="Davidsen T.M."/>
            <person name="Wayne K.J."/>
            <person name="Tettelin H."/>
            <person name="Glass J.I."/>
            <person name="Rusch D."/>
            <person name="Podicherti R."/>
            <person name="Tsui H.-C.T."/>
            <person name="Winkler M.E."/>
        </authorList>
    </citation>
    <scope>NUCLEOTIDE SEQUENCE</scope>
</reference>
<comment type="cofactor">
    <cofactor evidence="1">
        <name>Mg(2+)</name>
        <dbReference type="ChEBI" id="CHEBI:18420"/>
    </cofactor>
</comment>
<dbReference type="PANTHER" id="PTHR43046">
    <property type="entry name" value="GDP-MANNOSE MANNOSYL HYDROLASE"/>
    <property type="match status" value="1"/>
</dbReference>
<evidence type="ECO:0000259" key="3">
    <source>
        <dbReference type="PROSITE" id="PS51462"/>
    </source>
</evidence>
<evidence type="ECO:0000256" key="2">
    <source>
        <dbReference type="ARBA" id="ARBA00022801"/>
    </source>
</evidence>
<dbReference type="Gene3D" id="6.10.250.1120">
    <property type="match status" value="1"/>
</dbReference>
<dbReference type="Pfam" id="PF12535">
    <property type="entry name" value="Nudix_N"/>
    <property type="match status" value="1"/>
</dbReference>
<dbReference type="AlphaFoldDB" id="A0A382DKW1"/>
<evidence type="ECO:0000256" key="1">
    <source>
        <dbReference type="ARBA" id="ARBA00001946"/>
    </source>
</evidence>
<dbReference type="Pfam" id="PF00293">
    <property type="entry name" value="NUDIX"/>
    <property type="match status" value="1"/>
</dbReference>
<sequence length="231" mass="25501">MSETPSEVATKQDLLRWAETIAGIARTGLGFTEVLYERERYEEILKVAADIKQCAEGNGLTSDELYESWLDSVIEGIPGYVTPKVTVGAVVGNEDGEILLIQRADSGRWLYPTGWADIGYSASEVVVKEVAEETGIECEVIKPISILDGMRLGFTGIPLYSLVFLCRKTGGVLKPHPLECRDVGFFSEDSLPEGTVSPQRWASHAFAAIRGENVEVMFDEPRNPVWLEEND</sequence>
<dbReference type="Gene3D" id="3.90.79.10">
    <property type="entry name" value="Nucleoside Triphosphate Pyrophosphohydrolase"/>
    <property type="match status" value="1"/>
</dbReference>
<dbReference type="InterPro" id="IPR015797">
    <property type="entry name" value="NUDIX_hydrolase-like_dom_sf"/>
</dbReference>
<dbReference type="PANTHER" id="PTHR43046:SF16">
    <property type="entry name" value="ADP-RIBOSE PYROPHOSPHATASE YJHB-RELATED"/>
    <property type="match status" value="1"/>
</dbReference>
<accession>A0A382DKW1</accession>
<organism evidence="4">
    <name type="scientific">marine metagenome</name>
    <dbReference type="NCBI Taxonomy" id="408172"/>
    <lineage>
        <taxon>unclassified sequences</taxon>
        <taxon>metagenomes</taxon>
        <taxon>ecological metagenomes</taxon>
    </lineage>
</organism>
<proteinExistence type="predicted"/>
<protein>
    <recommendedName>
        <fullName evidence="3">Nudix hydrolase domain-containing protein</fullName>
    </recommendedName>
</protein>
<gene>
    <name evidence="4" type="ORF">METZ01_LOCUS191709</name>
</gene>
<dbReference type="InterPro" id="IPR000086">
    <property type="entry name" value="NUDIX_hydrolase_dom"/>
</dbReference>
<feature type="domain" description="Nudix hydrolase" evidence="3">
    <location>
        <begin position="82"/>
        <end position="208"/>
    </location>
</feature>
<dbReference type="GO" id="GO:0016787">
    <property type="term" value="F:hydrolase activity"/>
    <property type="evidence" value="ECO:0007669"/>
    <property type="project" value="UniProtKB-KW"/>
</dbReference>
<dbReference type="InterPro" id="IPR059176">
    <property type="entry name" value="UDP-X_N"/>
</dbReference>
<dbReference type="SUPFAM" id="SSF55811">
    <property type="entry name" value="Nudix"/>
    <property type="match status" value="1"/>
</dbReference>